<dbReference type="Pfam" id="PF07963">
    <property type="entry name" value="N_methyl"/>
    <property type="match status" value="1"/>
</dbReference>
<proteinExistence type="predicted"/>
<accession>E1QGL6</accession>
<dbReference type="EMBL" id="CP002085">
    <property type="protein sequence ID" value="ADK84709.1"/>
    <property type="molecule type" value="Genomic_DNA"/>
</dbReference>
<keyword evidence="1" id="KW-1133">Transmembrane helix</keyword>
<keyword evidence="1" id="KW-0812">Transmembrane</keyword>
<dbReference type="SUPFAM" id="SSF54523">
    <property type="entry name" value="Pili subunits"/>
    <property type="match status" value="1"/>
</dbReference>
<gene>
    <name evidence="2" type="ordered locus">Deba_1341</name>
</gene>
<organism evidence="2 3">
    <name type="scientific">Desulfarculus baarsii (strain ATCC 33931 / DSM 2075 / LMG 7858 / VKM B-1802 / 2st14)</name>
    <dbReference type="NCBI Taxonomy" id="644282"/>
    <lineage>
        <taxon>Bacteria</taxon>
        <taxon>Pseudomonadati</taxon>
        <taxon>Thermodesulfobacteriota</taxon>
        <taxon>Desulfarculia</taxon>
        <taxon>Desulfarculales</taxon>
        <taxon>Desulfarculaceae</taxon>
        <taxon>Desulfarculus</taxon>
    </lineage>
</organism>
<name>E1QGL6_DESB2</name>
<evidence type="ECO:0000313" key="2">
    <source>
        <dbReference type="EMBL" id="ADK84709.1"/>
    </source>
</evidence>
<evidence type="ECO:0000313" key="3">
    <source>
        <dbReference type="Proteomes" id="UP000009047"/>
    </source>
</evidence>
<dbReference type="AlphaFoldDB" id="E1QGL6"/>
<dbReference type="RefSeq" id="WP_013258162.1">
    <property type="nucleotide sequence ID" value="NC_014365.1"/>
</dbReference>
<dbReference type="NCBIfam" id="TIGR02532">
    <property type="entry name" value="IV_pilin_GFxxxE"/>
    <property type="match status" value="1"/>
</dbReference>
<dbReference type="InterPro" id="IPR045584">
    <property type="entry name" value="Pilin-like"/>
</dbReference>
<sequence>MGVGQKGFTLIEFLVAVVVVGLALGVTIQAVLEQGRATERLAQGGEVALCAQRNMARLMGQPFLAAGVYHGEDVGGVAWRATVRRLSPDPPRDPVARRGGQRRARPTAVLLEISLCAGKKGAGRLCLASQRLAVR</sequence>
<evidence type="ECO:0000256" key="1">
    <source>
        <dbReference type="SAM" id="Phobius"/>
    </source>
</evidence>
<keyword evidence="3" id="KW-1185">Reference proteome</keyword>
<dbReference type="STRING" id="644282.Deba_1341"/>
<dbReference type="HOGENOM" id="CLU_1882372_0_0_7"/>
<reference evidence="2 3" key="1">
    <citation type="journal article" date="2010" name="Stand. Genomic Sci.">
        <title>Complete genome sequence of Desulfarculus baarsii type strain (2st14).</title>
        <authorList>
            <person name="Sun H."/>
            <person name="Spring S."/>
            <person name="Lapidus A."/>
            <person name="Davenport K."/>
            <person name="Del Rio T.G."/>
            <person name="Tice H."/>
            <person name="Nolan M."/>
            <person name="Copeland A."/>
            <person name="Cheng J.F."/>
            <person name="Lucas S."/>
            <person name="Tapia R."/>
            <person name="Goodwin L."/>
            <person name="Pitluck S."/>
            <person name="Ivanova N."/>
            <person name="Pagani I."/>
            <person name="Mavromatis K."/>
            <person name="Ovchinnikova G."/>
            <person name="Pati A."/>
            <person name="Chen A."/>
            <person name="Palaniappan K."/>
            <person name="Hauser L."/>
            <person name="Chang Y.J."/>
            <person name="Jeffries C.D."/>
            <person name="Detter J.C."/>
            <person name="Han C."/>
            <person name="Rohde M."/>
            <person name="Brambilla E."/>
            <person name="Goker M."/>
            <person name="Woyke T."/>
            <person name="Bristow J."/>
            <person name="Eisen J.A."/>
            <person name="Markowitz V."/>
            <person name="Hugenholtz P."/>
            <person name="Kyrpides N.C."/>
            <person name="Klenk H.P."/>
            <person name="Land M."/>
        </authorList>
    </citation>
    <scope>NUCLEOTIDE SEQUENCE [LARGE SCALE GENOMIC DNA]</scope>
    <source>
        <strain evidence="3">ATCC 33931 / DSM 2075 / LMG 7858 / VKM B-1802 / 2st14</strain>
    </source>
</reference>
<protein>
    <submittedName>
        <fullName evidence="2">General secretion pathway protein I</fullName>
    </submittedName>
</protein>
<dbReference type="KEGG" id="dbr:Deba_1341"/>
<dbReference type="Proteomes" id="UP000009047">
    <property type="component" value="Chromosome"/>
</dbReference>
<keyword evidence="1" id="KW-0472">Membrane</keyword>
<feature type="transmembrane region" description="Helical" evidence="1">
    <location>
        <begin position="13"/>
        <end position="32"/>
    </location>
</feature>
<dbReference type="PROSITE" id="PS00409">
    <property type="entry name" value="PROKAR_NTER_METHYL"/>
    <property type="match status" value="1"/>
</dbReference>
<dbReference type="InterPro" id="IPR012902">
    <property type="entry name" value="N_methyl_site"/>
</dbReference>